<name>A0AAJ6QSH7_9ACAR</name>
<dbReference type="KEGG" id="goe:100897199"/>
<feature type="binding site" evidence="11">
    <location>
        <position position="93"/>
    </location>
    <ligand>
        <name>S-adenosyl-L-methionine</name>
        <dbReference type="ChEBI" id="CHEBI:59789"/>
    </ligand>
</feature>
<reference evidence="14" key="1">
    <citation type="submission" date="2025-08" db="UniProtKB">
        <authorList>
            <consortium name="RefSeq"/>
        </authorList>
    </citation>
    <scope>IDENTIFICATION</scope>
</reference>
<comment type="catalytic activity">
    <reaction evidence="9">
        <text>N-terminal L-prolyl-L-prolyl-L-lysyl-[protein] + 2 S-adenosyl-L-methionine = N-terminal N,N-dimethyl-L-prolyl-L-prolyl-L-lysyl-[protein] + 2 S-adenosyl-L-homocysteine + 2 H(+)</text>
        <dbReference type="Rhea" id="RHEA:54736"/>
        <dbReference type="Rhea" id="RHEA-COMP:13787"/>
        <dbReference type="Rhea" id="RHEA-COMP:13974"/>
        <dbReference type="ChEBI" id="CHEBI:15378"/>
        <dbReference type="ChEBI" id="CHEBI:57856"/>
        <dbReference type="ChEBI" id="CHEBI:59789"/>
        <dbReference type="ChEBI" id="CHEBI:138059"/>
        <dbReference type="ChEBI" id="CHEBI:138318"/>
        <dbReference type="EC" id="2.1.1.244"/>
    </reaction>
</comment>
<dbReference type="InterPro" id="IPR008576">
    <property type="entry name" value="MeTrfase_NTM1"/>
</dbReference>
<evidence type="ECO:0000256" key="9">
    <source>
        <dbReference type="ARBA" id="ARBA00047885"/>
    </source>
</evidence>
<sequence>MDSEPNRDMETAPEELQGPRDEFPAPYVANQNRASFYTDGAKYWEGIEPTVQGMLGGFEQISEIDVGASKRFLSEFLNKKNGPTGHSRALDCGAGIGRVSKLLLTDLFEEVDMLEQNQKFLDSADDYLGEKKQRVARKICEGLQSFSPERERYDVIWLQWVSGHLTDKDFVEFLRRATTGLKTNGLICIKDNLSSTVVEMDNQDSSVTRPRALFLDIFKKANLRLVGERKQIRFPKGLYEVKMFALKPKMAEKQGKDPGSL</sequence>
<dbReference type="FunFam" id="3.40.50.150:FF:000025">
    <property type="entry name" value="N-terminal Xaa-Pro-Lys N-methyltransferase 1"/>
    <property type="match status" value="1"/>
</dbReference>
<feature type="binding site" evidence="11">
    <location>
        <begin position="143"/>
        <end position="144"/>
    </location>
    <ligand>
        <name>S-adenosyl-L-methionine</name>
        <dbReference type="ChEBI" id="CHEBI:59789"/>
    </ligand>
</feature>
<dbReference type="Proteomes" id="UP000694867">
    <property type="component" value="Unplaced"/>
</dbReference>
<comment type="catalytic activity">
    <reaction evidence="8">
        <text>N-terminal L-seryl-L-prolyl-L-lysyl-[protein] + 3 S-adenosyl-L-methionine = N-terminal N,N,N-trimethyl-L-seryl-L-prolyl-L-lysyl-[protein] + 3 S-adenosyl-L-homocysteine + 3 H(+)</text>
        <dbReference type="Rhea" id="RHEA:54724"/>
        <dbReference type="Rhea" id="RHEA-COMP:13789"/>
        <dbReference type="Rhea" id="RHEA-COMP:13973"/>
        <dbReference type="ChEBI" id="CHEBI:15378"/>
        <dbReference type="ChEBI" id="CHEBI:57856"/>
        <dbReference type="ChEBI" id="CHEBI:59789"/>
        <dbReference type="ChEBI" id="CHEBI:138061"/>
        <dbReference type="ChEBI" id="CHEBI:138317"/>
        <dbReference type="EC" id="2.1.1.244"/>
    </reaction>
</comment>
<feature type="binding site" evidence="11">
    <location>
        <position position="159"/>
    </location>
    <ligand>
        <name>S-adenosyl-L-methionine</name>
        <dbReference type="ChEBI" id="CHEBI:59789"/>
    </ligand>
</feature>
<evidence type="ECO:0000256" key="8">
    <source>
        <dbReference type="ARBA" id="ARBA00047306"/>
    </source>
</evidence>
<evidence type="ECO:0000256" key="11">
    <source>
        <dbReference type="PIRSR" id="PIRSR016958-1"/>
    </source>
</evidence>
<dbReference type="RefSeq" id="XP_003742282.1">
    <property type="nucleotide sequence ID" value="XM_003742234.1"/>
</dbReference>
<dbReference type="GO" id="GO:0071885">
    <property type="term" value="F:N-terminal protein N-methyltransferase activity"/>
    <property type="evidence" value="ECO:0007669"/>
    <property type="project" value="UniProtKB-EC"/>
</dbReference>
<dbReference type="PANTHER" id="PTHR12753:SF0">
    <property type="entry name" value="ALPHA N-TERMINAL PROTEIN METHYLTRANSFERASE 1"/>
    <property type="match status" value="1"/>
</dbReference>
<protein>
    <recommendedName>
        <fullName evidence="6">Alpha N-terminal protein methyltransferase 1</fullName>
        <ecNumber evidence="5">2.1.1.244</ecNumber>
    </recommendedName>
    <alternativeName>
        <fullName evidence="7">X-Pro-Lys N-terminal protein methyltransferase 1</fullName>
    </alternativeName>
</protein>
<gene>
    <name evidence="14" type="primary">LOC100897199</name>
</gene>
<dbReference type="PIRSF" id="PIRSF016958">
    <property type="entry name" value="DUF858_MeTrfase_lik"/>
    <property type="match status" value="1"/>
</dbReference>
<evidence type="ECO:0000256" key="10">
    <source>
        <dbReference type="ARBA" id="ARBA00048167"/>
    </source>
</evidence>
<keyword evidence="3" id="KW-0808">Transferase</keyword>
<evidence type="ECO:0000256" key="5">
    <source>
        <dbReference type="ARBA" id="ARBA00039112"/>
    </source>
</evidence>
<evidence type="ECO:0000256" key="3">
    <source>
        <dbReference type="ARBA" id="ARBA00022679"/>
    </source>
</evidence>
<evidence type="ECO:0000256" key="1">
    <source>
        <dbReference type="ARBA" id="ARBA00009059"/>
    </source>
</evidence>
<dbReference type="Gene3D" id="3.40.50.150">
    <property type="entry name" value="Vaccinia Virus protein VP39"/>
    <property type="match status" value="1"/>
</dbReference>
<evidence type="ECO:0000256" key="4">
    <source>
        <dbReference type="ARBA" id="ARBA00022691"/>
    </source>
</evidence>
<proteinExistence type="inferred from homology"/>
<evidence type="ECO:0000313" key="14">
    <source>
        <dbReference type="RefSeq" id="XP_003742282.1"/>
    </source>
</evidence>
<feature type="region of interest" description="Disordered" evidence="12">
    <location>
        <begin position="1"/>
        <end position="25"/>
    </location>
</feature>
<keyword evidence="4 11" id="KW-0949">S-adenosyl-L-methionine</keyword>
<dbReference type="InterPro" id="IPR029063">
    <property type="entry name" value="SAM-dependent_MTases_sf"/>
</dbReference>
<dbReference type="AlphaFoldDB" id="A0AAJ6QSH7"/>
<comment type="similarity">
    <text evidence="1">Belongs to the methyltransferase superfamily. NTM1 family.</text>
</comment>
<dbReference type="SUPFAM" id="SSF53335">
    <property type="entry name" value="S-adenosyl-L-methionine-dependent methyltransferases"/>
    <property type="match status" value="1"/>
</dbReference>
<dbReference type="GO" id="GO:0005737">
    <property type="term" value="C:cytoplasm"/>
    <property type="evidence" value="ECO:0007669"/>
    <property type="project" value="TreeGrafter"/>
</dbReference>
<dbReference type="GeneID" id="100897199"/>
<comment type="catalytic activity">
    <reaction evidence="10">
        <text>N-terminal L-alanyl-L-prolyl-L-lysyl-[protein] + 3 S-adenosyl-L-methionine = N-terminal N,N,N-trimethyl-L-alanyl-L-prolyl-L-lysyl-[protein] + 3 S-adenosyl-L-homocysteine + 3 H(+)</text>
        <dbReference type="Rhea" id="RHEA:54712"/>
        <dbReference type="Rhea" id="RHEA-COMP:13785"/>
        <dbReference type="Rhea" id="RHEA-COMP:13971"/>
        <dbReference type="ChEBI" id="CHEBI:15378"/>
        <dbReference type="ChEBI" id="CHEBI:57856"/>
        <dbReference type="ChEBI" id="CHEBI:59789"/>
        <dbReference type="ChEBI" id="CHEBI:138057"/>
        <dbReference type="ChEBI" id="CHEBI:138315"/>
        <dbReference type="EC" id="2.1.1.244"/>
    </reaction>
</comment>
<dbReference type="EC" id="2.1.1.244" evidence="5"/>
<evidence type="ECO:0000256" key="2">
    <source>
        <dbReference type="ARBA" id="ARBA00022603"/>
    </source>
</evidence>
<dbReference type="PANTHER" id="PTHR12753">
    <property type="entry name" value="AD-003 - RELATED"/>
    <property type="match status" value="1"/>
</dbReference>
<accession>A0AAJ6QSH7</accession>
<keyword evidence="2" id="KW-0489">Methyltransferase</keyword>
<evidence type="ECO:0000256" key="7">
    <source>
        <dbReference type="ARBA" id="ARBA00043129"/>
    </source>
</evidence>
<evidence type="ECO:0000256" key="6">
    <source>
        <dbReference type="ARBA" id="ARBA00039449"/>
    </source>
</evidence>
<keyword evidence="13" id="KW-1185">Reference proteome</keyword>
<feature type="compositionally biased region" description="Basic and acidic residues" evidence="12">
    <location>
        <begin position="1"/>
        <end position="10"/>
    </location>
</feature>
<dbReference type="GO" id="GO:0032259">
    <property type="term" value="P:methylation"/>
    <property type="evidence" value="ECO:0007669"/>
    <property type="project" value="UniProtKB-KW"/>
</dbReference>
<dbReference type="Pfam" id="PF05891">
    <property type="entry name" value="Methyltransf_PK"/>
    <property type="match status" value="1"/>
</dbReference>
<dbReference type="CDD" id="cd02440">
    <property type="entry name" value="AdoMet_MTases"/>
    <property type="match status" value="1"/>
</dbReference>
<evidence type="ECO:0000256" key="12">
    <source>
        <dbReference type="SAM" id="MobiDB-lite"/>
    </source>
</evidence>
<feature type="binding site" evidence="11">
    <location>
        <position position="98"/>
    </location>
    <ligand>
        <name>S-adenosyl-L-methionine</name>
        <dbReference type="ChEBI" id="CHEBI:59789"/>
    </ligand>
</feature>
<evidence type="ECO:0000313" key="13">
    <source>
        <dbReference type="Proteomes" id="UP000694867"/>
    </source>
</evidence>
<organism evidence="13 14">
    <name type="scientific">Galendromus occidentalis</name>
    <name type="common">western predatory mite</name>
    <dbReference type="NCBI Taxonomy" id="34638"/>
    <lineage>
        <taxon>Eukaryota</taxon>
        <taxon>Metazoa</taxon>
        <taxon>Ecdysozoa</taxon>
        <taxon>Arthropoda</taxon>
        <taxon>Chelicerata</taxon>
        <taxon>Arachnida</taxon>
        <taxon>Acari</taxon>
        <taxon>Parasitiformes</taxon>
        <taxon>Mesostigmata</taxon>
        <taxon>Gamasina</taxon>
        <taxon>Phytoseioidea</taxon>
        <taxon>Phytoseiidae</taxon>
        <taxon>Typhlodrominae</taxon>
        <taxon>Galendromus</taxon>
    </lineage>
</organism>